<dbReference type="EMBL" id="BT098520">
    <property type="protein sequence ID" value="ACU23727.1"/>
    <property type="molecule type" value="mRNA"/>
</dbReference>
<protein>
    <submittedName>
        <fullName evidence="1">Uncharacterized protein</fullName>
    </submittedName>
</protein>
<proteinExistence type="evidence at transcript level"/>
<name>C6TLD5_SOYBN</name>
<evidence type="ECO:0000313" key="1">
    <source>
        <dbReference type="EMBL" id="ACU23727.1"/>
    </source>
</evidence>
<sequence>MKDYTFSGIQWLFDNPCYSLILVYCHSCTFDI</sequence>
<dbReference type="AlphaFoldDB" id="C6TLD5"/>
<accession>C6TLD5</accession>
<reference evidence="1" key="1">
    <citation type="submission" date="2009-08" db="EMBL/GenBank/DDBJ databases">
        <authorList>
            <person name="Cheung F."/>
            <person name="Xiao Y."/>
            <person name="Chan A."/>
            <person name="Moskal W."/>
            <person name="Town C.D."/>
        </authorList>
    </citation>
    <scope>NUCLEOTIDE SEQUENCE</scope>
</reference>
<organism evidence="1">
    <name type="scientific">Glycine max</name>
    <name type="common">Soybean</name>
    <name type="synonym">Glycine hispida</name>
    <dbReference type="NCBI Taxonomy" id="3847"/>
    <lineage>
        <taxon>Eukaryota</taxon>
        <taxon>Viridiplantae</taxon>
        <taxon>Streptophyta</taxon>
        <taxon>Embryophyta</taxon>
        <taxon>Tracheophyta</taxon>
        <taxon>Spermatophyta</taxon>
        <taxon>Magnoliopsida</taxon>
        <taxon>eudicotyledons</taxon>
        <taxon>Gunneridae</taxon>
        <taxon>Pentapetalae</taxon>
        <taxon>rosids</taxon>
        <taxon>fabids</taxon>
        <taxon>Fabales</taxon>
        <taxon>Fabaceae</taxon>
        <taxon>Papilionoideae</taxon>
        <taxon>50 kb inversion clade</taxon>
        <taxon>NPAAA clade</taxon>
        <taxon>indigoferoid/millettioid clade</taxon>
        <taxon>Phaseoleae</taxon>
        <taxon>Glycine</taxon>
        <taxon>Glycine subgen. Soja</taxon>
    </lineage>
</organism>